<dbReference type="InterPro" id="IPR007742">
    <property type="entry name" value="NosD_dom"/>
</dbReference>
<reference evidence="3 4" key="1">
    <citation type="submission" date="2019-02" db="EMBL/GenBank/DDBJ databases">
        <title>Deep-cultivation of Planctomycetes and their phenomic and genomic characterization uncovers novel biology.</title>
        <authorList>
            <person name="Wiegand S."/>
            <person name="Jogler M."/>
            <person name="Boedeker C."/>
            <person name="Pinto D."/>
            <person name="Vollmers J."/>
            <person name="Rivas-Marin E."/>
            <person name="Kohn T."/>
            <person name="Peeters S.H."/>
            <person name="Heuer A."/>
            <person name="Rast P."/>
            <person name="Oberbeckmann S."/>
            <person name="Bunk B."/>
            <person name="Jeske O."/>
            <person name="Meyerdierks A."/>
            <person name="Storesund J.E."/>
            <person name="Kallscheuer N."/>
            <person name="Luecker S."/>
            <person name="Lage O.M."/>
            <person name="Pohl T."/>
            <person name="Merkel B.J."/>
            <person name="Hornburger P."/>
            <person name="Mueller R.-W."/>
            <person name="Bruemmer F."/>
            <person name="Labrenz M."/>
            <person name="Spormann A.M."/>
            <person name="Op den Camp H."/>
            <person name="Overmann J."/>
            <person name="Amann R."/>
            <person name="Jetten M.S.M."/>
            <person name="Mascher T."/>
            <person name="Medema M.H."/>
            <person name="Devos D.P."/>
            <person name="Kaster A.-K."/>
            <person name="Ovreas L."/>
            <person name="Rohde M."/>
            <person name="Galperin M.Y."/>
            <person name="Jogler C."/>
        </authorList>
    </citation>
    <scope>NUCLEOTIDE SEQUENCE [LARGE SCALE GENOMIC DNA]</scope>
    <source>
        <strain evidence="3 4">Q31a</strain>
    </source>
</reference>
<sequence>MQSMLKPCCRLYFLVACSCFLSLLRPVDGAERVGVGDGVADDTQSLQRAVDSGVGNLELPAGTYRITRPIVIDLAKVGHTSISGGGAARILMAGPGPALEFIGTHAGTADPSTVKADVWKREDSPMVDGLKIVGGHPEACGIRARGTLQLTLTRLVIRKVLHAVHLTQRNRNVTLSECHLYENQGVGLFLDQLNLHQINVANCHISYNRGGGIVAKQSEIRNLQIGTCDIEGNMAEGDAPPTANIWLDATNSSLGEVAIVGCTIQHSHEARGSANIRINCQSVEVAFTKETRHGNITIADNVLSDVEVNVELHHVRGATISGNTIWKGYQKNLILEDCRNIVLANNVFDRNPRYGYGGSAQAKLGVLITNSADCTLSGNHGAGRVDGEAAVVVRNCERMNISGWTLLDYGSVGLLLDNVTRSRVSGCLIRDDVAKSPGLAVSITGRSEVQVDD</sequence>
<dbReference type="InterPro" id="IPR039448">
    <property type="entry name" value="Beta_helix"/>
</dbReference>
<dbReference type="EMBL" id="CP036298">
    <property type="protein sequence ID" value="QDV27422.1"/>
    <property type="molecule type" value="Genomic_DNA"/>
</dbReference>
<keyword evidence="3" id="KW-0456">Lyase</keyword>
<dbReference type="KEGG" id="ahel:Q31a_58110"/>
<organism evidence="3 4">
    <name type="scientific">Aureliella helgolandensis</name>
    <dbReference type="NCBI Taxonomy" id="2527968"/>
    <lineage>
        <taxon>Bacteria</taxon>
        <taxon>Pseudomonadati</taxon>
        <taxon>Planctomycetota</taxon>
        <taxon>Planctomycetia</taxon>
        <taxon>Pirellulales</taxon>
        <taxon>Pirellulaceae</taxon>
        <taxon>Aureliella</taxon>
    </lineage>
</organism>
<dbReference type="SUPFAM" id="SSF51126">
    <property type="entry name" value="Pectin lyase-like"/>
    <property type="match status" value="1"/>
</dbReference>
<dbReference type="RefSeq" id="WP_145084793.1">
    <property type="nucleotide sequence ID" value="NZ_CP036298.1"/>
</dbReference>
<keyword evidence="4" id="KW-1185">Reference proteome</keyword>
<dbReference type="AlphaFoldDB" id="A0A518GFP3"/>
<gene>
    <name evidence="3" type="ORF">Q31a_58110</name>
</gene>
<protein>
    <submittedName>
        <fullName evidence="3">Pectate lyase superfamily protein</fullName>
    </submittedName>
</protein>
<evidence type="ECO:0000259" key="2">
    <source>
        <dbReference type="Pfam" id="PF13229"/>
    </source>
</evidence>
<name>A0A518GFP3_9BACT</name>
<feature type="domain" description="Right handed beta helix" evidence="2">
    <location>
        <begin position="165"/>
        <end position="237"/>
    </location>
</feature>
<dbReference type="InterPro" id="IPR011050">
    <property type="entry name" value="Pectin_lyase_fold/virulence"/>
</dbReference>
<evidence type="ECO:0000313" key="4">
    <source>
        <dbReference type="Proteomes" id="UP000318017"/>
    </source>
</evidence>
<dbReference type="Proteomes" id="UP000318017">
    <property type="component" value="Chromosome"/>
</dbReference>
<dbReference type="InterPro" id="IPR012334">
    <property type="entry name" value="Pectin_lyas_fold"/>
</dbReference>
<evidence type="ECO:0000259" key="1">
    <source>
        <dbReference type="Pfam" id="PF05048"/>
    </source>
</evidence>
<proteinExistence type="predicted"/>
<dbReference type="GO" id="GO:0016829">
    <property type="term" value="F:lyase activity"/>
    <property type="evidence" value="ECO:0007669"/>
    <property type="project" value="UniProtKB-KW"/>
</dbReference>
<dbReference type="Pfam" id="PF13229">
    <property type="entry name" value="Beta_helix"/>
    <property type="match status" value="1"/>
</dbReference>
<dbReference type="Pfam" id="PF05048">
    <property type="entry name" value="NosD"/>
    <property type="match status" value="1"/>
</dbReference>
<dbReference type="OrthoDB" id="248604at2"/>
<dbReference type="SMART" id="SM00710">
    <property type="entry name" value="PbH1"/>
    <property type="match status" value="8"/>
</dbReference>
<evidence type="ECO:0000313" key="3">
    <source>
        <dbReference type="EMBL" id="QDV27422.1"/>
    </source>
</evidence>
<feature type="domain" description="Periplasmic copper-binding protein NosD beta helix" evidence="1">
    <location>
        <begin position="263"/>
        <end position="380"/>
    </location>
</feature>
<dbReference type="InterPro" id="IPR006626">
    <property type="entry name" value="PbH1"/>
</dbReference>
<accession>A0A518GFP3</accession>
<dbReference type="Gene3D" id="2.160.20.10">
    <property type="entry name" value="Single-stranded right-handed beta-helix, Pectin lyase-like"/>
    <property type="match status" value="1"/>
</dbReference>